<evidence type="ECO:0000313" key="3">
    <source>
        <dbReference type="Proteomes" id="UP001239213"/>
    </source>
</evidence>
<feature type="region of interest" description="Disordered" evidence="1">
    <location>
        <begin position="1"/>
        <end position="84"/>
    </location>
</feature>
<reference evidence="2" key="1">
    <citation type="submission" date="2016-11" db="EMBL/GenBank/DDBJ databases">
        <title>The genome sequence of Colletotrichum cuscutae.</title>
        <authorList>
            <person name="Baroncelli R."/>
        </authorList>
    </citation>
    <scope>NUCLEOTIDE SEQUENCE</scope>
    <source>
        <strain evidence="2">IMI 304802</strain>
    </source>
</reference>
<organism evidence="2 3">
    <name type="scientific">Colletotrichum cuscutae</name>
    <dbReference type="NCBI Taxonomy" id="1209917"/>
    <lineage>
        <taxon>Eukaryota</taxon>
        <taxon>Fungi</taxon>
        <taxon>Dikarya</taxon>
        <taxon>Ascomycota</taxon>
        <taxon>Pezizomycotina</taxon>
        <taxon>Sordariomycetes</taxon>
        <taxon>Hypocreomycetidae</taxon>
        <taxon>Glomerellales</taxon>
        <taxon>Glomerellaceae</taxon>
        <taxon>Colletotrichum</taxon>
        <taxon>Colletotrichum acutatum species complex</taxon>
    </lineage>
</organism>
<name>A0AAI9U3B7_9PEZI</name>
<accession>A0AAI9U3B7</accession>
<feature type="compositionally biased region" description="Polar residues" evidence="1">
    <location>
        <begin position="1"/>
        <end position="17"/>
    </location>
</feature>
<dbReference type="Proteomes" id="UP001239213">
    <property type="component" value="Unassembled WGS sequence"/>
</dbReference>
<feature type="compositionally biased region" description="Polar residues" evidence="1">
    <location>
        <begin position="110"/>
        <end position="123"/>
    </location>
</feature>
<evidence type="ECO:0000313" key="2">
    <source>
        <dbReference type="EMBL" id="KAK1450909.1"/>
    </source>
</evidence>
<keyword evidence="3" id="KW-1185">Reference proteome</keyword>
<sequence length="123" mass="14051">SKPSVGDSPFTTLTSVKARQLFDPRPQQTHYPLPKNGETLGSQTPTMPETQSHPMSPSNAPRDFHPRTSDPAAQKKFREDERTTTILQQTFMIRLYHSLPRYQIQPPRARSTTTETQSWAQFP</sequence>
<evidence type="ECO:0000256" key="1">
    <source>
        <dbReference type="SAM" id="MobiDB-lite"/>
    </source>
</evidence>
<feature type="region of interest" description="Disordered" evidence="1">
    <location>
        <begin position="104"/>
        <end position="123"/>
    </location>
</feature>
<dbReference type="EMBL" id="MPDP01000303">
    <property type="protein sequence ID" value="KAK1450909.1"/>
    <property type="molecule type" value="Genomic_DNA"/>
</dbReference>
<dbReference type="AlphaFoldDB" id="A0AAI9U3B7"/>
<proteinExistence type="predicted"/>
<feature type="compositionally biased region" description="Polar residues" evidence="1">
    <location>
        <begin position="39"/>
        <end position="59"/>
    </location>
</feature>
<protein>
    <submittedName>
        <fullName evidence="2">Uncharacterized protein</fullName>
    </submittedName>
</protein>
<comment type="caution">
    <text evidence="2">The sequence shown here is derived from an EMBL/GenBank/DDBJ whole genome shotgun (WGS) entry which is preliminary data.</text>
</comment>
<feature type="non-terminal residue" evidence="2">
    <location>
        <position position="1"/>
    </location>
</feature>
<gene>
    <name evidence="2" type="ORF">CCUS01_11450</name>
</gene>